<dbReference type="EMBL" id="WNHB01000002">
    <property type="protein sequence ID" value="MTT30827.1"/>
    <property type="molecule type" value="Genomic_DNA"/>
</dbReference>
<evidence type="ECO:0000313" key="2">
    <source>
        <dbReference type="Proteomes" id="UP000440978"/>
    </source>
</evidence>
<organism evidence="1 2">
    <name type="scientific">Terrilactibacillus tamarindi</name>
    <dbReference type="NCBI Taxonomy" id="2599694"/>
    <lineage>
        <taxon>Bacteria</taxon>
        <taxon>Bacillati</taxon>
        <taxon>Bacillota</taxon>
        <taxon>Bacilli</taxon>
        <taxon>Bacillales</taxon>
        <taxon>Bacillaceae</taxon>
        <taxon>Terrilactibacillus</taxon>
    </lineage>
</organism>
<reference evidence="1 2" key="1">
    <citation type="submission" date="2019-11" db="EMBL/GenBank/DDBJ databases">
        <title>Terrilactibacillus tamarindus sp. nov. BCM23-1 isolated from bark of Tamarindus indica.</title>
        <authorList>
            <person name="Kingkaew E."/>
            <person name="Tanasupawat S."/>
        </authorList>
    </citation>
    <scope>NUCLEOTIDE SEQUENCE [LARGE SCALE GENOMIC DNA]</scope>
    <source>
        <strain evidence="1 2">BCM23-1</strain>
    </source>
</reference>
<sequence length="321" mass="38225">MKYNIFFDESNKLDAEKQYSYYGACGVEQSKCDGIVADINKVLRMTGKKSEYHFTEYNNDKDLTPYIYCLHHFLKTNLQINIFVVDNDIAFKFARNADITVTELRNLFYVKIPERLFYGLTRGLSNDYRTVEIVVDHSPEYGRMRVYSKLKQQMNAHAIYRGMKYYVNKAWYKESHKSIPLQIVDLFMGIVVFLMEKSYLNTNDDKPIIKSDLIYRFLIEENNIDLFQKQIYIFKWDGQKDIIHEVNISNYLSQFMAFKTQFDVNEMTKISNIKRPSDTTRDIRTRMGYTNNQLRMLLGYLDQLNGKGRNSFIMQNYYKIF</sequence>
<proteinExistence type="predicted"/>
<dbReference type="Proteomes" id="UP000440978">
    <property type="component" value="Unassembled WGS sequence"/>
</dbReference>
<gene>
    <name evidence="1" type="ORF">GMB86_02210</name>
</gene>
<dbReference type="AlphaFoldDB" id="A0A6N8CNV5"/>
<dbReference type="InterPro" id="IPR024524">
    <property type="entry name" value="DUF3800"/>
</dbReference>
<dbReference type="Pfam" id="PF12686">
    <property type="entry name" value="DUF3800"/>
    <property type="match status" value="1"/>
</dbReference>
<name>A0A6N8CNV5_9BACI</name>
<dbReference type="RefSeq" id="WP_155216368.1">
    <property type="nucleotide sequence ID" value="NZ_WNHB01000002.1"/>
</dbReference>
<evidence type="ECO:0000313" key="1">
    <source>
        <dbReference type="EMBL" id="MTT30827.1"/>
    </source>
</evidence>
<dbReference type="OrthoDB" id="2567918at2"/>
<comment type="caution">
    <text evidence="1">The sequence shown here is derived from an EMBL/GenBank/DDBJ whole genome shotgun (WGS) entry which is preliminary data.</text>
</comment>
<evidence type="ECO:0008006" key="3">
    <source>
        <dbReference type="Google" id="ProtNLM"/>
    </source>
</evidence>
<keyword evidence="2" id="KW-1185">Reference proteome</keyword>
<protein>
    <recommendedName>
        <fullName evidence="3">DUF3800 domain-containing protein</fullName>
    </recommendedName>
</protein>
<accession>A0A6N8CNV5</accession>